<accession>A0A9P6XW25</accession>
<evidence type="ECO:0000313" key="3">
    <source>
        <dbReference type="Proteomes" id="UP000740926"/>
    </source>
</evidence>
<gene>
    <name evidence="2" type="ORF">G6F50_015883</name>
</gene>
<reference evidence="2 3" key="1">
    <citation type="journal article" date="2020" name="Microb. Genom.">
        <title>Genetic diversity of clinical and environmental Mucorales isolates obtained from an investigation of mucormycosis cases among solid organ transplant recipients.</title>
        <authorList>
            <person name="Nguyen M.H."/>
            <person name="Kaul D."/>
            <person name="Muto C."/>
            <person name="Cheng S.J."/>
            <person name="Richter R.A."/>
            <person name="Bruno V.M."/>
            <person name="Liu G."/>
            <person name="Beyhan S."/>
            <person name="Sundermann A.J."/>
            <person name="Mounaud S."/>
            <person name="Pasculle A.W."/>
            <person name="Nierman W.C."/>
            <person name="Driscoll E."/>
            <person name="Cumbie R."/>
            <person name="Clancy C.J."/>
            <person name="Dupont C.L."/>
        </authorList>
    </citation>
    <scope>NUCLEOTIDE SEQUENCE [LARGE SCALE GENOMIC DNA]</scope>
    <source>
        <strain evidence="2 3">GL24</strain>
    </source>
</reference>
<keyword evidence="3" id="KW-1185">Reference proteome</keyword>
<sequence length="171" mass="19220">MAQVQLVQQHEVAALFQAEAHRDHRVAHHVSRLVQPQQHFAVARVGQQCIHAAPHARIIEVDPVFGIELAHQRDQPFLVGAGGEAEIQRGGLHRCSFVFQAGREAPGEVIIRVRRGRPAVGPRPTPARPATAPCPVWSPPRYRPPRSWSSSRRCRRPWHRVPPGAPWRHRG</sequence>
<protein>
    <submittedName>
        <fullName evidence="2">Uncharacterized protein</fullName>
    </submittedName>
</protein>
<name>A0A9P6XW25_9FUNG</name>
<evidence type="ECO:0000313" key="2">
    <source>
        <dbReference type="EMBL" id="KAG1533413.1"/>
    </source>
</evidence>
<feature type="region of interest" description="Disordered" evidence="1">
    <location>
        <begin position="119"/>
        <end position="171"/>
    </location>
</feature>
<organism evidence="2 3">
    <name type="scientific">Rhizopus delemar</name>
    <dbReference type="NCBI Taxonomy" id="936053"/>
    <lineage>
        <taxon>Eukaryota</taxon>
        <taxon>Fungi</taxon>
        <taxon>Fungi incertae sedis</taxon>
        <taxon>Mucoromycota</taxon>
        <taxon>Mucoromycotina</taxon>
        <taxon>Mucoromycetes</taxon>
        <taxon>Mucorales</taxon>
        <taxon>Mucorineae</taxon>
        <taxon>Rhizopodaceae</taxon>
        <taxon>Rhizopus</taxon>
    </lineage>
</organism>
<dbReference type="AlphaFoldDB" id="A0A9P6XW25"/>
<dbReference type="Proteomes" id="UP000740926">
    <property type="component" value="Unassembled WGS sequence"/>
</dbReference>
<dbReference type="EMBL" id="JAANIU010009287">
    <property type="protein sequence ID" value="KAG1533413.1"/>
    <property type="molecule type" value="Genomic_DNA"/>
</dbReference>
<comment type="caution">
    <text evidence="2">The sequence shown here is derived from an EMBL/GenBank/DDBJ whole genome shotgun (WGS) entry which is preliminary data.</text>
</comment>
<evidence type="ECO:0000256" key="1">
    <source>
        <dbReference type="SAM" id="MobiDB-lite"/>
    </source>
</evidence>
<proteinExistence type="predicted"/>